<dbReference type="PROSITE" id="PS51071">
    <property type="entry name" value="HTH_RPIR"/>
    <property type="match status" value="1"/>
</dbReference>
<dbReference type="SUPFAM" id="SSF53697">
    <property type="entry name" value="SIS domain"/>
    <property type="match status" value="1"/>
</dbReference>
<feature type="domain" description="SIS" evidence="5">
    <location>
        <begin position="116"/>
        <end position="258"/>
    </location>
</feature>
<dbReference type="CDD" id="cd05013">
    <property type="entry name" value="SIS_RpiR"/>
    <property type="match status" value="1"/>
</dbReference>
<dbReference type="InterPro" id="IPR036388">
    <property type="entry name" value="WH-like_DNA-bd_sf"/>
</dbReference>
<sequence length="276" mass="30149">MFSTKVNSLYTKLTMTEKKIADYLIINGADVGGMTSYDLAERLGIGQATVVRFSKKLGYRMFGEMIDDAKNSVGESTSEIIESDTPSDILEKLEKRTCDIIQSIRQSNDAECFARAAKLIDGARNIVCYGYTTSNLFASYLCELLIEIGKGALCESNAILTKRRVFQLDSERDVVIIVSKSGEKSESVGIAEYAKSRGIPVIAISNAGKSPLVEIADVHIKVLEISDRSVPSASMGTDAGVIYAAEVLAACVFQCNQKVYRRQYGNNIVAAFSERK</sequence>
<evidence type="ECO:0000313" key="7">
    <source>
        <dbReference type="Proteomes" id="UP000195781"/>
    </source>
</evidence>
<dbReference type="PANTHER" id="PTHR30514:SF1">
    <property type="entry name" value="HTH-TYPE TRANSCRIPTIONAL REGULATOR HEXR-RELATED"/>
    <property type="match status" value="1"/>
</dbReference>
<dbReference type="SUPFAM" id="SSF46689">
    <property type="entry name" value="Homeodomain-like"/>
    <property type="match status" value="1"/>
</dbReference>
<dbReference type="Pfam" id="PF01380">
    <property type="entry name" value="SIS"/>
    <property type="match status" value="1"/>
</dbReference>
<keyword evidence="7" id="KW-1185">Reference proteome</keyword>
<dbReference type="GO" id="GO:0003677">
    <property type="term" value="F:DNA binding"/>
    <property type="evidence" value="ECO:0007669"/>
    <property type="project" value="UniProtKB-KW"/>
</dbReference>
<evidence type="ECO:0000256" key="1">
    <source>
        <dbReference type="ARBA" id="ARBA00023015"/>
    </source>
</evidence>
<comment type="caution">
    <text evidence="6">The sequence shown here is derived from an EMBL/GenBank/DDBJ whole genome shotgun (WGS) entry which is preliminary data.</text>
</comment>
<keyword evidence="2" id="KW-0238">DNA-binding</keyword>
<dbReference type="GO" id="GO:1901135">
    <property type="term" value="P:carbohydrate derivative metabolic process"/>
    <property type="evidence" value="ECO:0007669"/>
    <property type="project" value="InterPro"/>
</dbReference>
<dbReference type="OrthoDB" id="370421at2"/>
<dbReference type="InterPro" id="IPR009057">
    <property type="entry name" value="Homeodomain-like_sf"/>
</dbReference>
<evidence type="ECO:0000256" key="3">
    <source>
        <dbReference type="ARBA" id="ARBA00023163"/>
    </source>
</evidence>
<dbReference type="Proteomes" id="UP000195781">
    <property type="component" value="Unassembled WGS sequence"/>
</dbReference>
<organism evidence="6 7">
    <name type="scientific">[Collinsella] massiliensis</name>
    <dbReference type="NCBI Taxonomy" id="1232426"/>
    <lineage>
        <taxon>Bacteria</taxon>
        <taxon>Bacillati</taxon>
        <taxon>Actinomycetota</taxon>
        <taxon>Coriobacteriia</taxon>
        <taxon>Coriobacteriales</taxon>
        <taxon>Coriobacteriaceae</taxon>
        <taxon>Enorma</taxon>
    </lineage>
</organism>
<evidence type="ECO:0000259" key="5">
    <source>
        <dbReference type="PROSITE" id="PS51464"/>
    </source>
</evidence>
<dbReference type="RefSeq" id="WP_094335442.1">
    <property type="nucleotide sequence ID" value="NZ_NFIE01000010.1"/>
</dbReference>
<evidence type="ECO:0000259" key="4">
    <source>
        <dbReference type="PROSITE" id="PS51071"/>
    </source>
</evidence>
<evidence type="ECO:0000313" key="6">
    <source>
        <dbReference type="EMBL" id="OUN88622.1"/>
    </source>
</evidence>
<dbReference type="InterPro" id="IPR046348">
    <property type="entry name" value="SIS_dom_sf"/>
</dbReference>
<dbReference type="InterPro" id="IPR035472">
    <property type="entry name" value="RpiR-like_SIS"/>
</dbReference>
<evidence type="ECO:0000256" key="2">
    <source>
        <dbReference type="ARBA" id="ARBA00023125"/>
    </source>
</evidence>
<dbReference type="Pfam" id="PF01418">
    <property type="entry name" value="HTH_6"/>
    <property type="match status" value="1"/>
</dbReference>
<gene>
    <name evidence="6" type="ORF">B5G02_05240</name>
</gene>
<dbReference type="Gene3D" id="1.10.10.10">
    <property type="entry name" value="Winged helix-like DNA-binding domain superfamily/Winged helix DNA-binding domain"/>
    <property type="match status" value="1"/>
</dbReference>
<dbReference type="GO" id="GO:0003700">
    <property type="term" value="F:DNA-binding transcription factor activity"/>
    <property type="evidence" value="ECO:0007669"/>
    <property type="project" value="InterPro"/>
</dbReference>
<dbReference type="PROSITE" id="PS51464">
    <property type="entry name" value="SIS"/>
    <property type="match status" value="1"/>
</dbReference>
<reference evidence="7" key="1">
    <citation type="submission" date="2017-04" db="EMBL/GenBank/DDBJ databases">
        <title>Function of individual gut microbiota members based on whole genome sequencing of pure cultures obtained from chicken caecum.</title>
        <authorList>
            <person name="Medvecky M."/>
            <person name="Cejkova D."/>
            <person name="Polansky O."/>
            <person name="Karasova D."/>
            <person name="Kubasova T."/>
            <person name="Cizek A."/>
            <person name="Rychlik I."/>
        </authorList>
    </citation>
    <scope>NUCLEOTIDE SEQUENCE [LARGE SCALE GENOMIC DNA]</scope>
    <source>
        <strain evidence="7">An5</strain>
    </source>
</reference>
<feature type="domain" description="HTH rpiR-type" evidence="4">
    <location>
        <begin position="1"/>
        <end position="76"/>
    </location>
</feature>
<dbReference type="PANTHER" id="PTHR30514">
    <property type="entry name" value="GLUCOKINASE"/>
    <property type="match status" value="1"/>
</dbReference>
<dbReference type="InterPro" id="IPR047640">
    <property type="entry name" value="RpiR-like"/>
</dbReference>
<dbReference type="EMBL" id="NFIE01000010">
    <property type="protein sequence ID" value="OUN88622.1"/>
    <property type="molecule type" value="Genomic_DNA"/>
</dbReference>
<keyword evidence="1" id="KW-0805">Transcription regulation</keyword>
<dbReference type="InterPro" id="IPR001347">
    <property type="entry name" value="SIS_dom"/>
</dbReference>
<dbReference type="InterPro" id="IPR000281">
    <property type="entry name" value="HTH_RpiR"/>
</dbReference>
<proteinExistence type="predicted"/>
<dbReference type="AlphaFoldDB" id="A0A1Y3XSW4"/>
<dbReference type="Gene3D" id="3.40.50.10490">
    <property type="entry name" value="Glucose-6-phosphate isomerase like protein, domain 1"/>
    <property type="match status" value="1"/>
</dbReference>
<accession>A0A1Y3XSW4</accession>
<dbReference type="GO" id="GO:0097367">
    <property type="term" value="F:carbohydrate derivative binding"/>
    <property type="evidence" value="ECO:0007669"/>
    <property type="project" value="InterPro"/>
</dbReference>
<protein>
    <submittedName>
        <fullName evidence="6">MurR/RpiR family transcriptional regulator</fullName>
    </submittedName>
</protein>
<keyword evidence="3" id="KW-0804">Transcription</keyword>
<name>A0A1Y3XSW4_9ACTN</name>